<organism evidence="1 2">
    <name type="scientific">Entomortierella parvispora</name>
    <dbReference type="NCBI Taxonomy" id="205924"/>
    <lineage>
        <taxon>Eukaryota</taxon>
        <taxon>Fungi</taxon>
        <taxon>Fungi incertae sedis</taxon>
        <taxon>Mucoromycota</taxon>
        <taxon>Mortierellomycotina</taxon>
        <taxon>Mortierellomycetes</taxon>
        <taxon>Mortierellales</taxon>
        <taxon>Mortierellaceae</taxon>
        <taxon>Entomortierella</taxon>
    </lineage>
</organism>
<proteinExistence type="predicted"/>
<gene>
    <name evidence="1" type="ORF">EMPS_00022</name>
</gene>
<evidence type="ECO:0000313" key="2">
    <source>
        <dbReference type="Proteomes" id="UP000827284"/>
    </source>
</evidence>
<dbReference type="EMBL" id="BQFW01000001">
    <property type="protein sequence ID" value="GJJ67676.1"/>
    <property type="molecule type" value="Genomic_DNA"/>
</dbReference>
<accession>A0A9P3LPT0</accession>
<keyword evidence="2" id="KW-1185">Reference proteome</keyword>
<reference evidence="1" key="2">
    <citation type="journal article" date="2022" name="Microbiol. Resour. Announc.">
        <title>Whole-Genome Sequence of Entomortierella parvispora E1425, a Mucoromycotan Fungus Associated with Burkholderiaceae-Related Endosymbiotic Bacteria.</title>
        <authorList>
            <person name="Herlambang A."/>
            <person name="Guo Y."/>
            <person name="Takashima Y."/>
            <person name="Narisawa K."/>
            <person name="Ohta H."/>
            <person name="Nishizawa T."/>
        </authorList>
    </citation>
    <scope>NUCLEOTIDE SEQUENCE</scope>
    <source>
        <strain evidence="1">E1425</strain>
    </source>
</reference>
<name>A0A9P3LPT0_9FUNG</name>
<evidence type="ECO:0000313" key="1">
    <source>
        <dbReference type="EMBL" id="GJJ67676.1"/>
    </source>
</evidence>
<dbReference type="AlphaFoldDB" id="A0A9P3LPT0"/>
<sequence length="105" mass="11835">MDASGYRGVIMYLRRYEDIYVAGSFAKRVITLPQTADELEVFLRSSTLGLLVEYVEHLIRIQSEVKAAGADAELDSFLWQTDITSPMTSRDLNAIVANSPKRNKH</sequence>
<reference evidence="1" key="1">
    <citation type="submission" date="2021-11" db="EMBL/GenBank/DDBJ databases">
        <authorList>
            <person name="Herlambang A."/>
            <person name="Guo Y."/>
            <person name="Takashima Y."/>
            <person name="Nishizawa T."/>
        </authorList>
    </citation>
    <scope>NUCLEOTIDE SEQUENCE</scope>
    <source>
        <strain evidence="1">E1425</strain>
    </source>
</reference>
<comment type="caution">
    <text evidence="1">The sequence shown here is derived from an EMBL/GenBank/DDBJ whole genome shotgun (WGS) entry which is preliminary data.</text>
</comment>
<dbReference type="Proteomes" id="UP000827284">
    <property type="component" value="Unassembled WGS sequence"/>
</dbReference>
<protein>
    <submittedName>
        <fullName evidence="1">Uncharacterized protein</fullName>
    </submittedName>
</protein>